<dbReference type="Gramene" id="Jr03_26870_p1">
    <property type="protein sequence ID" value="cds.Jr03_26870_p1"/>
    <property type="gene ID" value="Jr03_26870"/>
</dbReference>
<gene>
    <name evidence="4" type="primary">LOC108981515</name>
</gene>
<dbReference type="KEGG" id="jre:108981515"/>
<evidence type="ECO:0000256" key="2">
    <source>
        <dbReference type="SAM" id="Phobius"/>
    </source>
</evidence>
<dbReference type="FunCoup" id="A0A2I4DM74">
    <property type="interactions" value="259"/>
</dbReference>
<dbReference type="SUPFAM" id="SSF51197">
    <property type="entry name" value="Clavaminate synthase-like"/>
    <property type="match status" value="1"/>
</dbReference>
<dbReference type="Proteomes" id="UP000235220">
    <property type="component" value="Chromosome 3"/>
</dbReference>
<proteinExistence type="predicted"/>
<dbReference type="PANTHER" id="PTHR34945:SF4">
    <property type="entry name" value="2-OXOGLUTARATE (2OG) AND FE(II)-DEPENDENT OXYGENASE SUPERFAMILY PROTEIN"/>
    <property type="match status" value="1"/>
</dbReference>
<evidence type="ECO:0000313" key="3">
    <source>
        <dbReference type="Proteomes" id="UP000235220"/>
    </source>
</evidence>
<dbReference type="RefSeq" id="XP_018808256.1">
    <property type="nucleotide sequence ID" value="XM_018952711.2"/>
</dbReference>
<feature type="transmembrane region" description="Helical" evidence="2">
    <location>
        <begin position="304"/>
        <end position="325"/>
    </location>
</feature>
<keyword evidence="2" id="KW-1133">Transmembrane helix</keyword>
<dbReference type="GeneID" id="108981515"/>
<dbReference type="OrthoDB" id="1523082at2759"/>
<organism evidence="3 4">
    <name type="scientific">Juglans regia</name>
    <name type="common">English walnut</name>
    <dbReference type="NCBI Taxonomy" id="51240"/>
    <lineage>
        <taxon>Eukaryota</taxon>
        <taxon>Viridiplantae</taxon>
        <taxon>Streptophyta</taxon>
        <taxon>Embryophyta</taxon>
        <taxon>Tracheophyta</taxon>
        <taxon>Spermatophyta</taxon>
        <taxon>Magnoliopsida</taxon>
        <taxon>eudicotyledons</taxon>
        <taxon>Gunneridae</taxon>
        <taxon>Pentapetalae</taxon>
        <taxon>rosids</taxon>
        <taxon>fabids</taxon>
        <taxon>Fagales</taxon>
        <taxon>Juglandaceae</taxon>
        <taxon>Juglans</taxon>
    </lineage>
</organism>
<evidence type="ECO:0000256" key="1">
    <source>
        <dbReference type="SAM" id="MobiDB-lite"/>
    </source>
</evidence>
<evidence type="ECO:0000313" key="4">
    <source>
        <dbReference type="RefSeq" id="XP_018808256.1"/>
    </source>
</evidence>
<accession>A0A2I4DM74</accession>
<feature type="region of interest" description="Disordered" evidence="1">
    <location>
        <begin position="1"/>
        <end position="24"/>
    </location>
</feature>
<keyword evidence="2" id="KW-0812">Transmembrane</keyword>
<sequence>MPTIRTSTAVPPPSPIPTATGSRSAANETFIEYLESSLQPPHLALPSSTRHPVPVEIDVRSLASRGCESVDRLLRSAREYGACRISGHGIPGEELRSFVEAATGVFRNSDFVERKGNRDEIVWALSPESEGKFINRNFSQIMENVARKLDAVAKQLIQVLIENADNKKFWKVMQEKETVVTLYRYHHNKDLLREENPPLPNDQRSDKSFGHALSFHLHIEHCQFHVQSKRGLLSFEEGPDTIAITVGKQLEEWSLGEFKCVSGESIIDQPDVQASQASYSLELKYISSSINYNFNNMRSKTISLLDQVLLALIVTFLYKVCIFLLT</sequence>
<keyword evidence="2" id="KW-0472">Membrane</keyword>
<dbReference type="Gene3D" id="2.60.120.330">
    <property type="entry name" value="B-lactam Antibiotic, Isopenicillin N Synthase, Chain"/>
    <property type="match status" value="1"/>
</dbReference>
<dbReference type="InterPro" id="IPR027443">
    <property type="entry name" value="IPNS-like_sf"/>
</dbReference>
<name>A0A2I4DM74_JUGRE</name>
<dbReference type="AlphaFoldDB" id="A0A2I4DM74"/>
<dbReference type="PANTHER" id="PTHR34945">
    <property type="entry name" value="2-OXOGLUTARATE (2OG) AND FE(II)-DEPENDENT OXYGENASE SUPERFAMILY PROTEIN"/>
    <property type="match status" value="1"/>
</dbReference>
<reference evidence="4" key="1">
    <citation type="submission" date="2025-08" db="UniProtKB">
        <authorList>
            <consortium name="RefSeq"/>
        </authorList>
    </citation>
    <scope>IDENTIFICATION</scope>
    <source>
        <tissue evidence="4">Leaves</tissue>
    </source>
</reference>
<keyword evidence="3" id="KW-1185">Reference proteome</keyword>
<protein>
    <submittedName>
        <fullName evidence="4">Uncharacterized protein LOC108981515</fullName>
    </submittedName>
</protein>
<dbReference type="STRING" id="51240.A0A2I4DM74"/>